<protein>
    <recommendedName>
        <fullName evidence="9">Gustatory receptor</fullName>
    </recommendedName>
</protein>
<dbReference type="Pfam" id="PF08395">
    <property type="entry name" value="7tm_7"/>
    <property type="match status" value="1"/>
</dbReference>
<feature type="non-terminal residue" evidence="7">
    <location>
        <position position="735"/>
    </location>
</feature>
<dbReference type="Proteomes" id="UP000475862">
    <property type="component" value="Unassembled WGS sequence"/>
</dbReference>
<keyword evidence="8" id="KW-1185">Reference proteome</keyword>
<keyword evidence="2" id="KW-1003">Cell membrane</keyword>
<evidence type="ECO:0000256" key="6">
    <source>
        <dbReference type="SAM" id="Phobius"/>
    </source>
</evidence>
<name>A0A6G0TM96_APHGL</name>
<proteinExistence type="predicted"/>
<evidence type="ECO:0000256" key="1">
    <source>
        <dbReference type="ARBA" id="ARBA00004651"/>
    </source>
</evidence>
<feature type="transmembrane region" description="Helical" evidence="6">
    <location>
        <begin position="54"/>
        <end position="73"/>
    </location>
</feature>
<evidence type="ECO:0008006" key="9">
    <source>
        <dbReference type="Google" id="ProtNLM"/>
    </source>
</evidence>
<keyword evidence="4 6" id="KW-1133">Transmembrane helix</keyword>
<feature type="transmembrane region" description="Helical" evidence="6">
    <location>
        <begin position="359"/>
        <end position="377"/>
    </location>
</feature>
<evidence type="ECO:0000256" key="5">
    <source>
        <dbReference type="ARBA" id="ARBA00023136"/>
    </source>
</evidence>
<feature type="transmembrane region" description="Helical" evidence="6">
    <location>
        <begin position="250"/>
        <end position="273"/>
    </location>
</feature>
<feature type="transmembrane region" description="Helical" evidence="6">
    <location>
        <begin position="169"/>
        <end position="192"/>
    </location>
</feature>
<dbReference type="EMBL" id="VYZN01000025">
    <property type="protein sequence ID" value="KAE9535622.1"/>
    <property type="molecule type" value="Genomic_DNA"/>
</dbReference>
<evidence type="ECO:0000256" key="2">
    <source>
        <dbReference type="ARBA" id="ARBA00022475"/>
    </source>
</evidence>
<evidence type="ECO:0000313" key="7">
    <source>
        <dbReference type="EMBL" id="KAE9535622.1"/>
    </source>
</evidence>
<dbReference type="GO" id="GO:0005886">
    <property type="term" value="C:plasma membrane"/>
    <property type="evidence" value="ECO:0007669"/>
    <property type="project" value="UniProtKB-SubCell"/>
</dbReference>
<evidence type="ECO:0000256" key="4">
    <source>
        <dbReference type="ARBA" id="ARBA00022989"/>
    </source>
</evidence>
<sequence>MLLSGGKYNIIEMSSVFKTTLEPILTLGKIFGLINISYTLEPAGLLIWNIHSTYYYSLLEYTRMIVLLLFTYLVYIDELYYIVLYRLVKFWITIIAARSSEIWTIKLINGIIQFDQKVDLLSPAFMVHQNSISKKKWNIVLAVLFLYFIGYEVYDIYLWPPATFDFNTFLIFFFGMPYILDYVVIITVYFYLSNIACRFQTLNDFWECLPLGLVSVPSEWTYSELAMLMESIRLLHAELSQLFKIFSCSYGTLLLVFFVCCIIDIIYLIYLMIELENVIKHVPLHMLNIQIVVFLMSVILAAASINEKKIKIVSYLRLIPISKLPVEIKTQIKMFLYQISLLNSDEITAFGFFNINLNLVVSIIMLLMVGFSTLIQMKDHPIILAMVKNTQVYHSNWENVYAKNYSRHVTLLLINIACRFQTLNDFWECLPLGLVSVPDQQTSSELAMLMESIRLLHAELSQLFKIFSCSFGIVLLKIKIVSYLRLIPISKLPVEIKTQIKMFLYQISLLNSDEITAFGFFNINLNLVISIIMLLMTGFSTIMQMKNHPIILAMVENTQVYHSNWENVYAKNYSKHVTLLLMCNVNNIGNRFQAFNDFWKCLPTELIPIRDEWTHSEISMLVENPDATYNSVSFQTLNDFWKCLPTGLVPTHSEWTNSEIVMLVESISYGLLLLGFFRNKIISYLRSNRISNLPVDTKIQILVLLMTGLASLIQMRNHPIITAMINNTQSFYTIW</sequence>
<feature type="transmembrane region" description="Helical" evidence="6">
    <location>
        <begin position="515"/>
        <end position="536"/>
    </location>
</feature>
<comment type="caution">
    <text evidence="7">The sequence shown here is derived from an EMBL/GenBank/DDBJ whole genome shotgun (WGS) entry which is preliminary data.</text>
</comment>
<evidence type="ECO:0000313" key="8">
    <source>
        <dbReference type="Proteomes" id="UP000475862"/>
    </source>
</evidence>
<accession>A0A6G0TM96</accession>
<dbReference type="GO" id="GO:0050909">
    <property type="term" value="P:sensory perception of taste"/>
    <property type="evidence" value="ECO:0007669"/>
    <property type="project" value="InterPro"/>
</dbReference>
<comment type="subcellular location">
    <subcellularLocation>
        <location evidence="1">Cell membrane</location>
        <topology evidence="1">Multi-pass membrane protein</topology>
    </subcellularLocation>
</comment>
<reference evidence="7 8" key="1">
    <citation type="submission" date="2019-08" db="EMBL/GenBank/DDBJ databases">
        <title>The genome of the soybean aphid Biotype 1, its phylome, world population structure and adaptation to the North American continent.</title>
        <authorList>
            <person name="Giordano R."/>
            <person name="Donthu R.K."/>
            <person name="Hernandez A.G."/>
            <person name="Wright C.L."/>
            <person name="Zimin A.V."/>
        </authorList>
    </citation>
    <scope>NUCLEOTIDE SEQUENCE [LARGE SCALE GENOMIC DNA]</scope>
    <source>
        <tissue evidence="7">Whole aphids</tissue>
    </source>
</reference>
<dbReference type="InterPro" id="IPR013604">
    <property type="entry name" value="7TM_chemorcpt"/>
</dbReference>
<keyword evidence="5 6" id="KW-0472">Membrane</keyword>
<feature type="transmembrane region" description="Helical" evidence="6">
    <location>
        <begin position="285"/>
        <end position="305"/>
    </location>
</feature>
<dbReference type="OrthoDB" id="6613639at2759"/>
<organism evidence="7 8">
    <name type="scientific">Aphis glycines</name>
    <name type="common">Soybean aphid</name>
    <dbReference type="NCBI Taxonomy" id="307491"/>
    <lineage>
        <taxon>Eukaryota</taxon>
        <taxon>Metazoa</taxon>
        <taxon>Ecdysozoa</taxon>
        <taxon>Arthropoda</taxon>
        <taxon>Hexapoda</taxon>
        <taxon>Insecta</taxon>
        <taxon>Pterygota</taxon>
        <taxon>Neoptera</taxon>
        <taxon>Paraneoptera</taxon>
        <taxon>Hemiptera</taxon>
        <taxon>Sternorrhyncha</taxon>
        <taxon>Aphidomorpha</taxon>
        <taxon>Aphidoidea</taxon>
        <taxon>Aphididae</taxon>
        <taxon>Aphidini</taxon>
        <taxon>Aphis</taxon>
        <taxon>Aphis</taxon>
    </lineage>
</organism>
<dbReference type="AlphaFoldDB" id="A0A6G0TM96"/>
<gene>
    <name evidence="7" type="ORF">AGLY_007523</name>
</gene>
<feature type="transmembrane region" description="Helical" evidence="6">
    <location>
        <begin position="137"/>
        <end position="157"/>
    </location>
</feature>
<evidence type="ECO:0000256" key="3">
    <source>
        <dbReference type="ARBA" id="ARBA00022692"/>
    </source>
</evidence>
<keyword evidence="3 6" id="KW-0812">Transmembrane</keyword>